<evidence type="ECO:0000313" key="3">
    <source>
        <dbReference type="EMBL" id="KAL3785757.1"/>
    </source>
</evidence>
<feature type="signal peptide" evidence="2">
    <location>
        <begin position="1"/>
        <end position="20"/>
    </location>
</feature>
<dbReference type="Proteomes" id="UP001530315">
    <property type="component" value="Unassembled WGS sequence"/>
</dbReference>
<comment type="caution">
    <text evidence="3">The sequence shown here is derived from an EMBL/GenBank/DDBJ whole genome shotgun (WGS) entry which is preliminary data.</text>
</comment>
<evidence type="ECO:0000256" key="2">
    <source>
        <dbReference type="SAM" id="SignalP"/>
    </source>
</evidence>
<feature type="transmembrane region" description="Helical" evidence="1">
    <location>
        <begin position="168"/>
        <end position="185"/>
    </location>
</feature>
<feature type="chain" id="PRO_5044766186" description="RING-type E3 ubiquitin transferase" evidence="2">
    <location>
        <begin position="21"/>
        <end position="189"/>
    </location>
</feature>
<keyword evidence="2" id="KW-0732">Signal</keyword>
<organism evidence="3 4">
    <name type="scientific">Stephanodiscus triporus</name>
    <dbReference type="NCBI Taxonomy" id="2934178"/>
    <lineage>
        <taxon>Eukaryota</taxon>
        <taxon>Sar</taxon>
        <taxon>Stramenopiles</taxon>
        <taxon>Ochrophyta</taxon>
        <taxon>Bacillariophyta</taxon>
        <taxon>Coscinodiscophyceae</taxon>
        <taxon>Thalassiosirophycidae</taxon>
        <taxon>Stephanodiscales</taxon>
        <taxon>Stephanodiscaceae</taxon>
        <taxon>Stephanodiscus</taxon>
    </lineage>
</organism>
<evidence type="ECO:0000256" key="1">
    <source>
        <dbReference type="SAM" id="Phobius"/>
    </source>
</evidence>
<dbReference type="EMBL" id="JALLAZ020000873">
    <property type="protein sequence ID" value="KAL3785757.1"/>
    <property type="molecule type" value="Genomic_DNA"/>
</dbReference>
<accession>A0ABD3PCS6</accession>
<proteinExistence type="predicted"/>
<dbReference type="AlphaFoldDB" id="A0ABD3PCS6"/>
<gene>
    <name evidence="3" type="ORF">ACHAW5_003599</name>
</gene>
<keyword evidence="1" id="KW-1133">Transmembrane helix</keyword>
<keyword evidence="1" id="KW-0472">Membrane</keyword>
<keyword evidence="1" id="KW-0812">Transmembrane</keyword>
<name>A0ABD3PCS6_9STRA</name>
<protein>
    <recommendedName>
        <fullName evidence="5">RING-type E3 ubiquitin transferase</fullName>
    </recommendedName>
</protein>
<sequence length="189" mass="20732">MMSPFLTLFAIAAAWSQTDATPAFVHRHRRQSSLLPSPHRCIIPSSLRATAPGRRGDDVRAPLEITFPTPEAAAAMGVRDWPQQFRASSWTEDVAEGGIATRYVLDGRGRLTVDYYDDEGKSRRVENRRVYPGTLVEVDGEAKLLWEVDDERAGMIVLTPNYEEGGKLLLVGGFLLVFCAGLLLGSGGI</sequence>
<evidence type="ECO:0000313" key="4">
    <source>
        <dbReference type="Proteomes" id="UP001530315"/>
    </source>
</evidence>
<reference evidence="3 4" key="1">
    <citation type="submission" date="2024-10" db="EMBL/GenBank/DDBJ databases">
        <title>Updated reference genomes for cyclostephanoid diatoms.</title>
        <authorList>
            <person name="Roberts W.R."/>
            <person name="Alverson A.J."/>
        </authorList>
    </citation>
    <scope>NUCLEOTIDE SEQUENCE [LARGE SCALE GENOMIC DNA]</scope>
    <source>
        <strain evidence="3 4">AJA276-08</strain>
    </source>
</reference>
<keyword evidence="4" id="KW-1185">Reference proteome</keyword>
<evidence type="ECO:0008006" key="5">
    <source>
        <dbReference type="Google" id="ProtNLM"/>
    </source>
</evidence>